<keyword evidence="4" id="KW-1185">Reference proteome</keyword>
<dbReference type="PRINTS" id="PR00081">
    <property type="entry name" value="GDHRDH"/>
</dbReference>
<dbReference type="Pfam" id="PF13561">
    <property type="entry name" value="adh_short_C2"/>
    <property type="match status" value="1"/>
</dbReference>
<gene>
    <name evidence="3" type="ORF">Fuma_03445</name>
</gene>
<comment type="similarity">
    <text evidence="1">Belongs to the short-chain dehydrogenases/reductases (SDR) family.</text>
</comment>
<evidence type="ECO:0000313" key="4">
    <source>
        <dbReference type="Proteomes" id="UP000187735"/>
    </source>
</evidence>
<dbReference type="PANTHER" id="PTHR43639:SF1">
    <property type="entry name" value="SHORT-CHAIN DEHYDROGENASE_REDUCTASE FAMILY PROTEIN"/>
    <property type="match status" value="1"/>
</dbReference>
<evidence type="ECO:0000256" key="2">
    <source>
        <dbReference type="ARBA" id="ARBA00023002"/>
    </source>
</evidence>
<dbReference type="PANTHER" id="PTHR43639">
    <property type="entry name" value="OXIDOREDUCTASE, SHORT-CHAIN DEHYDROGENASE/REDUCTASE FAMILY (AFU_ORTHOLOGUE AFUA_5G02870)"/>
    <property type="match status" value="1"/>
</dbReference>
<dbReference type="PROSITE" id="PS00061">
    <property type="entry name" value="ADH_SHORT"/>
    <property type="match status" value="1"/>
</dbReference>
<dbReference type="GO" id="GO:0047936">
    <property type="term" value="F:glucose 1-dehydrogenase [NAD(P)+] activity"/>
    <property type="evidence" value="ECO:0007669"/>
    <property type="project" value="UniProtKB-EC"/>
</dbReference>
<dbReference type="SUPFAM" id="SSF51735">
    <property type="entry name" value="NAD(P)-binding Rossmann-fold domains"/>
    <property type="match status" value="1"/>
</dbReference>
<dbReference type="EC" id="1.1.1.47" evidence="3"/>
<dbReference type="KEGG" id="fmr:Fuma_03445"/>
<dbReference type="FunFam" id="3.40.50.720:FF:000084">
    <property type="entry name" value="Short-chain dehydrogenase reductase"/>
    <property type="match status" value="1"/>
</dbReference>
<sequence length="267" mass="28479">MDLSGKTALVTGAGRGIGKGCALEIAKAGADVVINDRPGSPDLESTAQEIRALGRQCTVIAADVFSREGCVQLVEQAVRQTSGIDLLVSNPAFSRRQAFLDCPPELFEKTLNGTLASGFHISQLVANHFVDRGTRGKIVFISSVQAEMPFALCFAYGAAKAGLNHMAASIAVELSPHRINVNVIEPGWIDTPGEHETFSEDTIAEAARALPWRRLGRPDDIGKAAAFLCSDAADYITGTVLPVDGLFRYKDCTLDHAEPLKANDAQD</sequence>
<dbReference type="RefSeq" id="WP_077025227.1">
    <property type="nucleotide sequence ID" value="NZ_CP017641.1"/>
</dbReference>
<dbReference type="OrthoDB" id="9804774at2"/>
<reference evidence="3 4" key="1">
    <citation type="journal article" date="2016" name="Front. Microbiol.">
        <title>Fuerstia marisgermanicae gen. nov., sp. nov., an Unusual Member of the Phylum Planctomycetes from the German Wadden Sea.</title>
        <authorList>
            <person name="Kohn T."/>
            <person name="Heuer A."/>
            <person name="Jogler M."/>
            <person name="Vollmers J."/>
            <person name="Boedeker C."/>
            <person name="Bunk B."/>
            <person name="Rast P."/>
            <person name="Borchert D."/>
            <person name="Glockner I."/>
            <person name="Freese H.M."/>
            <person name="Klenk H.P."/>
            <person name="Overmann J."/>
            <person name="Kaster A.K."/>
            <person name="Rohde M."/>
            <person name="Wiegand S."/>
            <person name="Jogler C."/>
        </authorList>
    </citation>
    <scope>NUCLEOTIDE SEQUENCE [LARGE SCALE GENOMIC DNA]</scope>
    <source>
        <strain evidence="3 4">NH11</strain>
    </source>
</reference>
<dbReference type="InterPro" id="IPR020904">
    <property type="entry name" value="Sc_DH/Rdtase_CS"/>
</dbReference>
<name>A0A1P8WIG5_9PLAN</name>
<keyword evidence="2 3" id="KW-0560">Oxidoreductase</keyword>
<evidence type="ECO:0000313" key="3">
    <source>
        <dbReference type="EMBL" id="APZ93827.1"/>
    </source>
</evidence>
<dbReference type="AlphaFoldDB" id="A0A1P8WIG5"/>
<dbReference type="InterPro" id="IPR002347">
    <property type="entry name" value="SDR_fam"/>
</dbReference>
<dbReference type="InterPro" id="IPR036291">
    <property type="entry name" value="NAD(P)-bd_dom_sf"/>
</dbReference>
<evidence type="ECO:0000256" key="1">
    <source>
        <dbReference type="ARBA" id="ARBA00006484"/>
    </source>
</evidence>
<dbReference type="EMBL" id="CP017641">
    <property type="protein sequence ID" value="APZ93827.1"/>
    <property type="molecule type" value="Genomic_DNA"/>
</dbReference>
<organism evidence="3 4">
    <name type="scientific">Fuerstiella marisgermanici</name>
    <dbReference type="NCBI Taxonomy" id="1891926"/>
    <lineage>
        <taxon>Bacteria</taxon>
        <taxon>Pseudomonadati</taxon>
        <taxon>Planctomycetota</taxon>
        <taxon>Planctomycetia</taxon>
        <taxon>Planctomycetales</taxon>
        <taxon>Planctomycetaceae</taxon>
        <taxon>Fuerstiella</taxon>
    </lineage>
</organism>
<proteinExistence type="inferred from homology"/>
<dbReference type="Proteomes" id="UP000187735">
    <property type="component" value="Chromosome"/>
</dbReference>
<accession>A0A1P8WIG5</accession>
<dbReference type="Gene3D" id="3.40.50.720">
    <property type="entry name" value="NAD(P)-binding Rossmann-like Domain"/>
    <property type="match status" value="1"/>
</dbReference>
<dbReference type="PRINTS" id="PR00080">
    <property type="entry name" value="SDRFAMILY"/>
</dbReference>
<dbReference type="CDD" id="cd05233">
    <property type="entry name" value="SDR_c"/>
    <property type="match status" value="1"/>
</dbReference>
<dbReference type="STRING" id="1891926.Fuma_03445"/>
<protein>
    <submittedName>
        <fullName evidence="3">Glucose 1-dehydrogenase</fullName>
        <ecNumber evidence="3">1.1.1.47</ecNumber>
    </submittedName>
</protein>